<dbReference type="EMBL" id="AMQM01001716">
    <property type="status" value="NOT_ANNOTATED_CDS"/>
    <property type="molecule type" value="Genomic_DNA"/>
</dbReference>
<dbReference type="AlphaFoldDB" id="T1EVL3"/>
<keyword evidence="3" id="KW-1185">Reference proteome</keyword>
<dbReference type="KEGG" id="hro:HELRODRAFT_164576"/>
<reference evidence="1 3" key="2">
    <citation type="journal article" date="2013" name="Nature">
        <title>Insights into bilaterian evolution from three spiralian genomes.</title>
        <authorList>
            <person name="Simakov O."/>
            <person name="Marletaz F."/>
            <person name="Cho S.J."/>
            <person name="Edsinger-Gonzales E."/>
            <person name="Havlak P."/>
            <person name="Hellsten U."/>
            <person name="Kuo D.H."/>
            <person name="Larsson T."/>
            <person name="Lv J."/>
            <person name="Arendt D."/>
            <person name="Savage R."/>
            <person name="Osoegawa K."/>
            <person name="de Jong P."/>
            <person name="Grimwood J."/>
            <person name="Chapman J.A."/>
            <person name="Shapiro H."/>
            <person name="Aerts A."/>
            <person name="Otillar R.P."/>
            <person name="Terry A.Y."/>
            <person name="Boore J.L."/>
            <person name="Grigoriev I.V."/>
            <person name="Lindberg D.R."/>
            <person name="Seaver E.C."/>
            <person name="Weisblat D.A."/>
            <person name="Putnam N.H."/>
            <person name="Rokhsar D.S."/>
        </authorList>
    </citation>
    <scope>NUCLEOTIDE SEQUENCE</scope>
</reference>
<gene>
    <name evidence="2" type="primary">20200613</name>
    <name evidence="1" type="ORF">HELRODRAFT_164576</name>
</gene>
<proteinExistence type="predicted"/>
<evidence type="ECO:0000313" key="3">
    <source>
        <dbReference type="Proteomes" id="UP000015101"/>
    </source>
</evidence>
<evidence type="ECO:0000313" key="1">
    <source>
        <dbReference type="EMBL" id="ESN94692.1"/>
    </source>
</evidence>
<name>T1EVL3_HELRO</name>
<dbReference type="GeneID" id="20200613"/>
<reference evidence="3" key="1">
    <citation type="submission" date="2012-12" db="EMBL/GenBank/DDBJ databases">
        <authorList>
            <person name="Hellsten U."/>
            <person name="Grimwood J."/>
            <person name="Chapman J.A."/>
            <person name="Shapiro H."/>
            <person name="Aerts A."/>
            <person name="Otillar R.P."/>
            <person name="Terry A.Y."/>
            <person name="Boore J.L."/>
            <person name="Simakov O."/>
            <person name="Marletaz F."/>
            <person name="Cho S.-J."/>
            <person name="Edsinger-Gonzales E."/>
            <person name="Havlak P."/>
            <person name="Kuo D.-H."/>
            <person name="Larsson T."/>
            <person name="Lv J."/>
            <person name="Arendt D."/>
            <person name="Savage R."/>
            <person name="Osoegawa K."/>
            <person name="de Jong P."/>
            <person name="Lindberg D.R."/>
            <person name="Seaver E.C."/>
            <person name="Weisblat D.A."/>
            <person name="Putnam N.H."/>
            <person name="Grigoriev I.V."/>
            <person name="Rokhsar D.S."/>
        </authorList>
    </citation>
    <scope>NUCLEOTIDE SEQUENCE</scope>
</reference>
<organism evidence="2 3">
    <name type="scientific">Helobdella robusta</name>
    <name type="common">Californian leech</name>
    <dbReference type="NCBI Taxonomy" id="6412"/>
    <lineage>
        <taxon>Eukaryota</taxon>
        <taxon>Metazoa</taxon>
        <taxon>Spiralia</taxon>
        <taxon>Lophotrochozoa</taxon>
        <taxon>Annelida</taxon>
        <taxon>Clitellata</taxon>
        <taxon>Hirudinea</taxon>
        <taxon>Rhynchobdellida</taxon>
        <taxon>Glossiphoniidae</taxon>
        <taxon>Helobdella</taxon>
    </lineage>
</organism>
<dbReference type="Proteomes" id="UP000015101">
    <property type="component" value="Unassembled WGS sequence"/>
</dbReference>
<dbReference type="CTD" id="20200613"/>
<dbReference type="EMBL" id="KB097571">
    <property type="protein sequence ID" value="ESN94692.1"/>
    <property type="molecule type" value="Genomic_DNA"/>
</dbReference>
<dbReference type="EnsemblMetazoa" id="HelroT164576">
    <property type="protein sequence ID" value="HelroP164576"/>
    <property type="gene ID" value="HelroG164576"/>
</dbReference>
<reference evidence="2" key="3">
    <citation type="submission" date="2015-06" db="UniProtKB">
        <authorList>
            <consortium name="EnsemblMetazoa"/>
        </authorList>
    </citation>
    <scope>IDENTIFICATION</scope>
</reference>
<protein>
    <submittedName>
        <fullName evidence="1 2">Uncharacterized protein</fullName>
    </submittedName>
</protein>
<sequence>MDLVNNPTCMSLMSSLANDFLEKWKKKENDFKLQSYEKFLRLNSSSLSEGDEEGIKRVIDLMRCSEDKEQEILRTFCEEIDLDLALRVQNFYLDEADDKYDGTGRQTSYFYMFVHGTFMKGAIEYFDRFSDHLTYPPFRKYILPYYEGKFLHSES</sequence>
<dbReference type="InParanoid" id="T1EVL3"/>
<evidence type="ECO:0000313" key="2">
    <source>
        <dbReference type="EnsemblMetazoa" id="HelroP164576"/>
    </source>
</evidence>
<dbReference type="HOGENOM" id="CLU_1697452_0_0_1"/>
<dbReference type="RefSeq" id="XP_009027727.1">
    <property type="nucleotide sequence ID" value="XM_009029479.1"/>
</dbReference>
<accession>T1EVL3</accession>